<keyword evidence="3" id="KW-0479">Metal-binding</keyword>
<dbReference type="Gene3D" id="3.40.190.170">
    <property type="entry name" value="Bacterial extracellular solute-binding protein, family 7"/>
    <property type="match status" value="1"/>
</dbReference>
<dbReference type="InterPro" id="IPR038404">
    <property type="entry name" value="TRAP_DctP_sf"/>
</dbReference>
<dbReference type="Gene3D" id="3.40.190.10">
    <property type="entry name" value="Periplasmic binding protein-like II"/>
    <property type="match status" value="1"/>
</dbReference>
<sequence length="376" mass="42804">MKKKLFELPSPEKHIAFSPDKLIRTPIRKTLFALLALFTLLFASQLHAEPRYQWRLAMSWPEGTPMLHNAAKRFAENVVKMSGGRMQIIVDAPGRHKAPLGIFDFVRTGAYEMGHTASYYYKGKDPATTFFTTTPFGLTPTEMNAWYYYGGGLELLHKVYARHNIVAFPAGNTHIQMGGWFRNEINSLDDLKGLKMRIPGHAGEVVERVGMKPVSVPPGELYTALERRTIDAVEWVGPANDEKMGFQKIAPYYYTGWHEPGAELHLFINKKKFYALPDDLQTIIALAAKEASFDMLSESFYRNALAWESMRKEHGINIRTFPDDVLDAFKQSNEELLLQAAGRSTLAQEVIQSQQAFLAKARKWSQITEHNYLELR</sequence>
<dbReference type="PANTHER" id="PTHR33376:SF5">
    <property type="entry name" value="EXTRACYTOPLASMIC SOLUTE RECEPTOR PROTEIN"/>
    <property type="match status" value="1"/>
</dbReference>
<dbReference type="InterPro" id="IPR018389">
    <property type="entry name" value="DctP_fam"/>
</dbReference>
<dbReference type="PIRSF" id="PIRSF039026">
    <property type="entry name" value="SiaP"/>
    <property type="match status" value="1"/>
</dbReference>
<dbReference type="Proteomes" id="UP000198640">
    <property type="component" value="Unassembled WGS sequence"/>
</dbReference>
<feature type="binding site" evidence="3">
    <location>
        <position position="234"/>
    </location>
    <ligand>
        <name>substrate</name>
    </ligand>
</feature>
<evidence type="ECO:0000256" key="3">
    <source>
        <dbReference type="PIRSR" id="PIRSR039026-2"/>
    </source>
</evidence>
<keyword evidence="5" id="KW-1185">Reference proteome</keyword>
<feature type="binding site" evidence="2">
    <location>
        <position position="176"/>
    </location>
    <ligand>
        <name>substrate</name>
    </ligand>
</feature>
<evidence type="ECO:0000256" key="2">
    <source>
        <dbReference type="PIRSR" id="PIRSR039026-1"/>
    </source>
</evidence>
<gene>
    <name evidence="4" type="ORF">SAMN05421881_101350</name>
</gene>
<dbReference type="OrthoDB" id="9769667at2"/>
<dbReference type="Pfam" id="PF03480">
    <property type="entry name" value="DctP"/>
    <property type="match status" value="1"/>
</dbReference>
<dbReference type="STRING" id="44576.SAMN05421881_101350"/>
<dbReference type="PANTHER" id="PTHR33376">
    <property type="match status" value="1"/>
</dbReference>
<feature type="binding site" evidence="3">
    <location>
        <position position="235"/>
    </location>
    <ligand>
        <name>Na(+)</name>
        <dbReference type="ChEBI" id="CHEBI:29101"/>
    </ligand>
</feature>
<name>A0A1H3G002_9PROT</name>
<evidence type="ECO:0000313" key="5">
    <source>
        <dbReference type="Proteomes" id="UP000198640"/>
    </source>
</evidence>
<reference evidence="4 5" key="1">
    <citation type="submission" date="2016-10" db="EMBL/GenBank/DDBJ databases">
        <authorList>
            <person name="de Groot N.N."/>
        </authorList>
    </citation>
    <scope>NUCLEOTIDE SEQUENCE [LARGE SCALE GENOMIC DNA]</scope>
    <source>
        <strain evidence="4 5">Nm1</strain>
    </source>
</reference>
<protein>
    <submittedName>
        <fullName evidence="4">TRAP-type mannitol/chloroaromatic compound transport system, substrate-binding protein</fullName>
    </submittedName>
</protein>
<dbReference type="RefSeq" id="WP_090412777.1">
    <property type="nucleotide sequence ID" value="NZ_FNOY01000013.1"/>
</dbReference>
<dbReference type="SUPFAM" id="SSF53850">
    <property type="entry name" value="Periplasmic binding protein-like II"/>
    <property type="match status" value="1"/>
</dbReference>
<organism evidence="4 5">
    <name type="scientific">Nitrosomonas halophila</name>
    <dbReference type="NCBI Taxonomy" id="44576"/>
    <lineage>
        <taxon>Bacteria</taxon>
        <taxon>Pseudomonadati</taxon>
        <taxon>Pseudomonadota</taxon>
        <taxon>Betaproteobacteria</taxon>
        <taxon>Nitrosomonadales</taxon>
        <taxon>Nitrosomonadaceae</taxon>
        <taxon>Nitrosomonas</taxon>
    </lineage>
</organism>
<dbReference type="GO" id="GO:0046872">
    <property type="term" value="F:metal ion binding"/>
    <property type="evidence" value="ECO:0007669"/>
    <property type="project" value="UniProtKB-KW"/>
</dbReference>
<keyword evidence="1" id="KW-0732">Signal</keyword>
<proteinExistence type="predicted"/>
<feature type="binding site" evidence="3">
    <location>
        <position position="259"/>
    </location>
    <ligand>
        <name>substrate</name>
    </ligand>
</feature>
<accession>A0A1H3G002</accession>
<dbReference type="AlphaFoldDB" id="A0A1H3G002"/>
<dbReference type="InterPro" id="IPR026289">
    <property type="entry name" value="SBP_TakP-like"/>
</dbReference>
<evidence type="ECO:0000313" key="4">
    <source>
        <dbReference type="EMBL" id="SDX95754.1"/>
    </source>
</evidence>
<dbReference type="GO" id="GO:0031317">
    <property type="term" value="C:tripartite ATP-independent periplasmic transporter complex"/>
    <property type="evidence" value="ECO:0007669"/>
    <property type="project" value="InterPro"/>
</dbReference>
<dbReference type="GO" id="GO:0055085">
    <property type="term" value="P:transmembrane transport"/>
    <property type="evidence" value="ECO:0007669"/>
    <property type="project" value="InterPro"/>
</dbReference>
<evidence type="ECO:0000256" key="1">
    <source>
        <dbReference type="ARBA" id="ARBA00022729"/>
    </source>
</evidence>
<dbReference type="EMBL" id="FNOY01000013">
    <property type="protein sequence ID" value="SDX95754.1"/>
    <property type="molecule type" value="Genomic_DNA"/>
</dbReference>
<feature type="binding site" evidence="2">
    <location>
        <position position="197"/>
    </location>
    <ligand>
        <name>substrate</name>
    </ligand>
</feature>